<accession>A0A6J4HIU7</accession>
<name>A0A6J4HIU7_9CHLR</name>
<protein>
    <submittedName>
        <fullName evidence="1">Uncharacterized protein</fullName>
    </submittedName>
</protein>
<dbReference type="EMBL" id="CADCTR010000215">
    <property type="protein sequence ID" value="CAA9226077.1"/>
    <property type="molecule type" value="Genomic_DNA"/>
</dbReference>
<dbReference type="AlphaFoldDB" id="A0A6J4HIU7"/>
<sequence length="37" mass="4081">MAEACGARSLADVDTHLYSFALAHGRAVYDDAKYIMF</sequence>
<gene>
    <name evidence="1" type="ORF">AVDCRST_MAG93-665</name>
</gene>
<evidence type="ECO:0000313" key="1">
    <source>
        <dbReference type="EMBL" id="CAA9226077.1"/>
    </source>
</evidence>
<organism evidence="1">
    <name type="scientific">uncultured Chloroflexia bacterium</name>
    <dbReference type="NCBI Taxonomy" id="1672391"/>
    <lineage>
        <taxon>Bacteria</taxon>
        <taxon>Bacillati</taxon>
        <taxon>Chloroflexota</taxon>
        <taxon>Chloroflexia</taxon>
        <taxon>environmental samples</taxon>
    </lineage>
</organism>
<reference evidence="1" key="1">
    <citation type="submission" date="2020-02" db="EMBL/GenBank/DDBJ databases">
        <authorList>
            <person name="Meier V. D."/>
        </authorList>
    </citation>
    <scope>NUCLEOTIDE SEQUENCE</scope>
    <source>
        <strain evidence="1">AVDCRST_MAG93</strain>
    </source>
</reference>
<proteinExistence type="predicted"/>